<keyword evidence="6" id="KW-0378">Hydrolase</keyword>
<accession>K9EDG5</accession>
<dbReference type="OrthoDB" id="9795626at2"/>
<keyword evidence="7" id="KW-1185">Reference proteome</keyword>
<dbReference type="Pfam" id="PF13558">
    <property type="entry name" value="SbcC_Walker_B"/>
    <property type="match status" value="1"/>
</dbReference>
<protein>
    <recommendedName>
        <fullName evidence="3">Nuclease SbcCD subunit C</fullName>
    </recommendedName>
</protein>
<dbReference type="PATRIC" id="fig|883081.3.peg.543"/>
<dbReference type="HOGENOM" id="CLU_004785_2_1_9"/>
<dbReference type="EMBL" id="AGXA01000013">
    <property type="protein sequence ID" value="EKU93866.1"/>
    <property type="molecule type" value="Genomic_DNA"/>
</dbReference>
<dbReference type="PANTHER" id="PTHR32114">
    <property type="entry name" value="ABC TRANSPORTER ABCH.3"/>
    <property type="match status" value="1"/>
</dbReference>
<dbReference type="InterPro" id="IPR038729">
    <property type="entry name" value="Rad50/SbcC_AAA"/>
</dbReference>
<dbReference type="PANTHER" id="PTHR32114:SF2">
    <property type="entry name" value="ABC TRANSPORTER ABCH.3"/>
    <property type="match status" value="1"/>
</dbReference>
<dbReference type="Proteomes" id="UP000009875">
    <property type="component" value="Unassembled WGS sequence"/>
</dbReference>
<reference evidence="6 7" key="1">
    <citation type="submission" date="2012-09" db="EMBL/GenBank/DDBJ databases">
        <title>The Genome Sequence of Alloiococcus otitis ATCC 51267.</title>
        <authorList>
            <consortium name="The Broad Institute Genome Sequencing Platform"/>
            <person name="Earl A."/>
            <person name="Ward D."/>
            <person name="Feldgarden M."/>
            <person name="Gevers D."/>
            <person name="Huys G."/>
            <person name="Walker B."/>
            <person name="Young S.K."/>
            <person name="Zeng Q."/>
            <person name="Gargeya S."/>
            <person name="Fitzgerald M."/>
            <person name="Haas B."/>
            <person name="Abouelleil A."/>
            <person name="Alvarado L."/>
            <person name="Arachchi H.M."/>
            <person name="Berlin A.M."/>
            <person name="Chapman S.B."/>
            <person name="Goldberg J."/>
            <person name="Griggs A."/>
            <person name="Gujja S."/>
            <person name="Hansen M."/>
            <person name="Howarth C."/>
            <person name="Imamovic A."/>
            <person name="Larimer J."/>
            <person name="McCowen C."/>
            <person name="Montmayeur A."/>
            <person name="Murphy C."/>
            <person name="Neiman D."/>
            <person name="Pearson M."/>
            <person name="Priest M."/>
            <person name="Roberts A."/>
            <person name="Saif S."/>
            <person name="Shea T."/>
            <person name="Sisk P."/>
            <person name="Sykes S."/>
            <person name="Wortman J."/>
            <person name="Nusbaum C."/>
            <person name="Birren B."/>
        </authorList>
    </citation>
    <scope>NUCLEOTIDE SEQUENCE [LARGE SCALE GENOMIC DNA]</scope>
    <source>
        <strain evidence="6 7">ATCC 51267</strain>
    </source>
</reference>
<dbReference type="eggNOG" id="COG0419">
    <property type="taxonomic scope" value="Bacteria"/>
</dbReference>
<evidence type="ECO:0000256" key="1">
    <source>
        <dbReference type="ARBA" id="ARBA00006930"/>
    </source>
</evidence>
<dbReference type="InterPro" id="IPR027417">
    <property type="entry name" value="P-loop_NTPase"/>
</dbReference>
<dbReference type="SUPFAM" id="SSF52540">
    <property type="entry name" value="P-loop containing nucleoside triphosphate hydrolases"/>
    <property type="match status" value="2"/>
</dbReference>
<dbReference type="GO" id="GO:0006302">
    <property type="term" value="P:double-strand break repair"/>
    <property type="evidence" value="ECO:0007669"/>
    <property type="project" value="InterPro"/>
</dbReference>
<evidence type="ECO:0000256" key="2">
    <source>
        <dbReference type="ARBA" id="ARBA00011322"/>
    </source>
</evidence>
<feature type="domain" description="Rad50/SbcC-type AAA" evidence="5">
    <location>
        <begin position="6"/>
        <end position="271"/>
    </location>
</feature>
<dbReference type="AlphaFoldDB" id="K9EDG5"/>
<keyword evidence="6" id="KW-0540">Nuclease</keyword>
<feature type="region of interest" description="Disordered" evidence="4">
    <location>
        <begin position="395"/>
        <end position="414"/>
    </location>
</feature>
<organism evidence="6 7">
    <name type="scientific">Alloiococcus otitis ATCC 51267</name>
    <dbReference type="NCBI Taxonomy" id="883081"/>
    <lineage>
        <taxon>Bacteria</taxon>
        <taxon>Bacillati</taxon>
        <taxon>Bacillota</taxon>
        <taxon>Bacilli</taxon>
        <taxon>Lactobacillales</taxon>
        <taxon>Carnobacteriaceae</taxon>
        <taxon>Alloiococcus</taxon>
    </lineage>
</organism>
<gene>
    <name evidence="6" type="ORF">HMPREF9698_00543</name>
</gene>
<feature type="region of interest" description="Disordered" evidence="4">
    <location>
        <begin position="305"/>
        <end position="333"/>
    </location>
</feature>
<dbReference type="Gene3D" id="3.40.50.300">
    <property type="entry name" value="P-loop containing nucleotide triphosphate hydrolases"/>
    <property type="match status" value="2"/>
</dbReference>
<comment type="similarity">
    <text evidence="1">Belongs to the SMC family. SbcC subfamily.</text>
</comment>
<feature type="compositionally biased region" description="Basic and acidic residues" evidence="4">
    <location>
        <begin position="401"/>
        <end position="411"/>
    </location>
</feature>
<dbReference type="Pfam" id="PF13476">
    <property type="entry name" value="AAA_23"/>
    <property type="match status" value="1"/>
</dbReference>
<evidence type="ECO:0000259" key="5">
    <source>
        <dbReference type="Pfam" id="PF13476"/>
    </source>
</evidence>
<comment type="subunit">
    <text evidence="2">Heterodimer of SbcC and SbcD.</text>
</comment>
<evidence type="ECO:0000256" key="4">
    <source>
        <dbReference type="SAM" id="MobiDB-lite"/>
    </source>
</evidence>
<evidence type="ECO:0000313" key="7">
    <source>
        <dbReference type="Proteomes" id="UP000009875"/>
    </source>
</evidence>
<dbReference type="GO" id="GO:0004527">
    <property type="term" value="F:exonuclease activity"/>
    <property type="evidence" value="ECO:0007669"/>
    <property type="project" value="UniProtKB-KW"/>
</dbReference>
<evidence type="ECO:0000256" key="3">
    <source>
        <dbReference type="ARBA" id="ARBA00013368"/>
    </source>
</evidence>
<feature type="region of interest" description="Disordered" evidence="4">
    <location>
        <begin position="578"/>
        <end position="599"/>
    </location>
</feature>
<name>K9EDG5_9LACT</name>
<sequence>MRPVQLVMSAFGPFKDRVVIDFSQFNQASLFLLTGPTGSGKTTIFDAISYALYGSASGQVRDASNLKSDYADGSQLCYVSLTFTLGEKTVQVYRQPKQTGPGKTKDGVQLNAEFSLKVDGQVWETKISEAKDAMENLLGLTADQFKQIVMLPQGEFRKLLTASSKDKEAIFRNIFKTDIFQIFEKLLSDRYKSYEADLDNSQTKLAQVVDAIQVADWDKNPKLSQAVKEKDYTGMMEGLSQEIDRDQAQVGALDQAIKKLEGDLNQLDKYIEHRQELDQLSQQKKDLDQAQDQIKAYQKSLDQADQAKNLQEVDQKRAKTQDNLSQNQQAKEKLDSKLAGLEKEAQQVQNQIQAHQEKLAAIPKMEANRQQLEKEKGLWEDLSQRFKEVEALKANQAQARNQEKDKQEKLKASQAAKTELDQKLTQLPKWRTELKEVEAKKIRLDQAGQDADRKEKDLTNALAESKKIEASKEEVKAKEEAYNQADQAYVKLGQAYFANQAALLADQLEEDQPCPVCGSTHHPAPAHFDQGEVTKAALDKSEEAKNQAQSALTQAESNLNHLQESLTKILKPYQVPQSDLEEAHHQAHKDRKKLKQEAEKAADQIADLNQSLAQEEAWRKQVETLLKEAEILQADLQEIKTNLDRDQAEQVKLKEEVENLQDQLTQESKSQVEERIQTITTEIEGIRKKEKDLEAHQVQVNQDLTQKQTSLDYTKNRIEELEEEFQEYSQEFNDLVAKSEMGTDYQAYLVSDKEMDRRKNVIDQHKQAQIEVTSALKTVKGKLPPAEDQLSLEEAKAQEEDLGRQKVELQGQRDQVNVRKEANKTHLADIQKYYQEQADLYKTASLYGDLSDLAGGKSSETNRISFERYVLGVYFDEILQAANQRLDQMTSGRFNLERQRDNFKGSGGKGLDLEVFDQFTGKKRPVSSLSGGEMFKASLSLALGLSDVIQGQLGGVQVDTLFVDEGFGTLDPDSLDQAVQVLMELNQTGRLVGIISHVEELKARISSKIVLKRQQTGSQVEIEV</sequence>
<dbReference type="GO" id="GO:0016887">
    <property type="term" value="F:ATP hydrolysis activity"/>
    <property type="evidence" value="ECO:0007669"/>
    <property type="project" value="InterPro"/>
</dbReference>
<feature type="compositionally biased region" description="Basic and acidic residues" evidence="4">
    <location>
        <begin position="311"/>
        <end position="320"/>
    </location>
</feature>
<dbReference type="RefSeq" id="WP_003777142.1">
    <property type="nucleotide sequence ID" value="NZ_JH992958.1"/>
</dbReference>
<dbReference type="STRING" id="883081.HMPREF9698_00543"/>
<proteinExistence type="inferred from homology"/>
<keyword evidence="6" id="KW-0269">Exonuclease</keyword>
<evidence type="ECO:0000313" key="6">
    <source>
        <dbReference type="EMBL" id="EKU93866.1"/>
    </source>
</evidence>
<comment type="caution">
    <text evidence="6">The sequence shown here is derived from an EMBL/GenBank/DDBJ whole genome shotgun (WGS) entry which is preliminary data.</text>
</comment>